<evidence type="ECO:0000256" key="3">
    <source>
        <dbReference type="ARBA" id="ARBA00022723"/>
    </source>
</evidence>
<keyword evidence="3" id="KW-0479">Metal-binding</keyword>
<dbReference type="InterPro" id="IPR029044">
    <property type="entry name" value="Nucleotide-diphossugar_trans"/>
</dbReference>
<sequence length="172" mass="18395">MTEPLTTFILAGGRSSRMGRDKATIKVGARTMLEHACSLAADVGSDRILVLGRPDHALGVADDRPYEGPAKALATQLAHLSIPARILVLPVDMPFLKPLHINVLLTQKHGCHFERQYLPFAARVKESIAFDGDRVRDLLAALGVTSIQGDPGWGSALQNINTPDALGGLDGQ</sequence>
<comment type="caution">
    <text evidence="9">The sequence shown here is derived from an EMBL/GenBank/DDBJ whole genome shotgun (WGS) entry which is preliminary data.</text>
</comment>
<dbReference type="InterPro" id="IPR013482">
    <property type="entry name" value="Molybde_CF_guanTrfase"/>
</dbReference>
<evidence type="ECO:0000313" key="9">
    <source>
        <dbReference type="EMBL" id="MFC4346344.1"/>
    </source>
</evidence>
<dbReference type="PANTHER" id="PTHR19136">
    <property type="entry name" value="MOLYBDENUM COFACTOR GUANYLYLTRANSFERASE"/>
    <property type="match status" value="1"/>
</dbReference>
<reference evidence="10" key="1">
    <citation type="journal article" date="2019" name="Int. J. Syst. Evol. Microbiol.">
        <title>The Global Catalogue of Microorganisms (GCM) 10K type strain sequencing project: providing services to taxonomists for standard genome sequencing and annotation.</title>
        <authorList>
            <consortium name="The Broad Institute Genomics Platform"/>
            <consortium name="The Broad Institute Genome Sequencing Center for Infectious Disease"/>
            <person name="Wu L."/>
            <person name="Ma J."/>
        </authorList>
    </citation>
    <scope>NUCLEOTIDE SEQUENCE [LARGE SCALE GENOMIC DNA]</scope>
    <source>
        <strain evidence="10">CGMCC 1.15304</strain>
    </source>
</reference>
<keyword evidence="6" id="KW-0342">GTP-binding</keyword>
<feature type="domain" description="MobA-like NTP transferase" evidence="8">
    <location>
        <begin position="8"/>
        <end position="110"/>
    </location>
</feature>
<keyword evidence="9" id="KW-0548">Nucleotidyltransferase</keyword>
<accession>A0ABV8U579</accession>
<keyword evidence="7" id="KW-0501">Molybdenum cofactor biosynthesis</keyword>
<gene>
    <name evidence="9" type="ORF">ACFO5Q_00615</name>
</gene>
<dbReference type="SUPFAM" id="SSF53448">
    <property type="entry name" value="Nucleotide-diphospho-sugar transferases"/>
    <property type="match status" value="1"/>
</dbReference>
<evidence type="ECO:0000256" key="2">
    <source>
        <dbReference type="ARBA" id="ARBA00022679"/>
    </source>
</evidence>
<dbReference type="Gene3D" id="3.90.550.10">
    <property type="entry name" value="Spore Coat Polysaccharide Biosynthesis Protein SpsA, Chain A"/>
    <property type="match status" value="1"/>
</dbReference>
<keyword evidence="1" id="KW-0963">Cytoplasm</keyword>
<evidence type="ECO:0000256" key="1">
    <source>
        <dbReference type="ARBA" id="ARBA00022490"/>
    </source>
</evidence>
<evidence type="ECO:0000256" key="5">
    <source>
        <dbReference type="ARBA" id="ARBA00022842"/>
    </source>
</evidence>
<keyword evidence="10" id="KW-1185">Reference proteome</keyword>
<keyword evidence="4" id="KW-0547">Nucleotide-binding</keyword>
<organism evidence="9 10">
    <name type="scientific">Kordiimonas lipolytica</name>
    <dbReference type="NCBI Taxonomy" id="1662421"/>
    <lineage>
        <taxon>Bacteria</taxon>
        <taxon>Pseudomonadati</taxon>
        <taxon>Pseudomonadota</taxon>
        <taxon>Alphaproteobacteria</taxon>
        <taxon>Kordiimonadales</taxon>
        <taxon>Kordiimonadaceae</taxon>
        <taxon>Kordiimonas</taxon>
    </lineage>
</organism>
<dbReference type="EMBL" id="JBHSCR010000001">
    <property type="protein sequence ID" value="MFC4346344.1"/>
    <property type="molecule type" value="Genomic_DNA"/>
</dbReference>
<evidence type="ECO:0000256" key="4">
    <source>
        <dbReference type="ARBA" id="ARBA00022741"/>
    </source>
</evidence>
<keyword evidence="5" id="KW-0460">Magnesium</keyword>
<dbReference type="GO" id="GO:0016779">
    <property type="term" value="F:nucleotidyltransferase activity"/>
    <property type="evidence" value="ECO:0007669"/>
    <property type="project" value="UniProtKB-KW"/>
</dbReference>
<evidence type="ECO:0000259" key="8">
    <source>
        <dbReference type="Pfam" id="PF12804"/>
    </source>
</evidence>
<proteinExistence type="predicted"/>
<evidence type="ECO:0000313" key="10">
    <source>
        <dbReference type="Proteomes" id="UP001595776"/>
    </source>
</evidence>
<dbReference type="RefSeq" id="WP_197421223.1">
    <property type="nucleotide sequence ID" value="NZ_JBHSCR010000001.1"/>
</dbReference>
<dbReference type="PANTHER" id="PTHR19136:SF81">
    <property type="entry name" value="MOLYBDENUM COFACTOR GUANYLYLTRANSFERASE"/>
    <property type="match status" value="1"/>
</dbReference>
<dbReference type="CDD" id="cd02503">
    <property type="entry name" value="MobA"/>
    <property type="match status" value="1"/>
</dbReference>
<protein>
    <submittedName>
        <fullName evidence="9">Molybdenum cofactor guanylyltransferase</fullName>
    </submittedName>
</protein>
<evidence type="ECO:0000256" key="7">
    <source>
        <dbReference type="ARBA" id="ARBA00023150"/>
    </source>
</evidence>
<keyword evidence="2" id="KW-0808">Transferase</keyword>
<dbReference type="Pfam" id="PF12804">
    <property type="entry name" value="NTP_transf_3"/>
    <property type="match status" value="1"/>
</dbReference>
<dbReference type="Proteomes" id="UP001595776">
    <property type="component" value="Unassembled WGS sequence"/>
</dbReference>
<name>A0ABV8U579_9PROT</name>
<dbReference type="InterPro" id="IPR025877">
    <property type="entry name" value="MobA-like_NTP_Trfase"/>
</dbReference>
<evidence type="ECO:0000256" key="6">
    <source>
        <dbReference type="ARBA" id="ARBA00023134"/>
    </source>
</evidence>